<reference evidence="9 10" key="1">
    <citation type="submission" date="2020-06" db="EMBL/GenBank/DDBJ databases">
        <title>WGS assembly of Ceratodon purpureus strain R40.</title>
        <authorList>
            <person name="Carey S.B."/>
            <person name="Jenkins J."/>
            <person name="Shu S."/>
            <person name="Lovell J.T."/>
            <person name="Sreedasyam A."/>
            <person name="Maumus F."/>
            <person name="Tiley G.P."/>
            <person name="Fernandez-Pozo N."/>
            <person name="Barry K."/>
            <person name="Chen C."/>
            <person name="Wang M."/>
            <person name="Lipzen A."/>
            <person name="Daum C."/>
            <person name="Saski C.A."/>
            <person name="Payton A.C."/>
            <person name="Mcbreen J.C."/>
            <person name="Conrad R.E."/>
            <person name="Kollar L.M."/>
            <person name="Olsson S."/>
            <person name="Huttunen S."/>
            <person name="Landis J.B."/>
            <person name="Wickett N.J."/>
            <person name="Johnson M.G."/>
            <person name="Rensing S.A."/>
            <person name="Grimwood J."/>
            <person name="Schmutz J."/>
            <person name="Mcdaniel S.F."/>
        </authorList>
    </citation>
    <scope>NUCLEOTIDE SEQUENCE [LARGE SCALE GENOMIC DNA]</scope>
    <source>
        <strain evidence="9 10">R40</strain>
    </source>
</reference>
<sequence>MGCFELSGLFPKGHSDKRFEERNNASSSGECSTKGGTGTNSGTNSGSYGPNSGVNSGSYAHNSGTNSNTNSGSYFASDPSINVEVVVDPAVATDGVVIDAPGTKLSQSGSLRKPNDLRDFTYQELRYATKNFDRKNLLGEGGFGQVFKGTIKQKQRFGGGEEKVDVAVKQLNSRSQQGHKEWLAEVHFLGLVDCAFLVKLIGYCATDDDERGLQRLLVYEFMPNKGLDDHLFRQGPNCLSWASRVKIVLGAARGLAYLHEELEIQIIFRDFKTSNVLLDEDFNPKLSDFGLARQGPQDGDSHVSTAVVGTAGYAAPEYIQTGHLTVKSDVWSFGIVMLEVLTGRKVMDRNRPKNEQRLVEWAKPYINDHHKIFQIVDPLLKGRYPARPAQKFAQLAYQCLSKFPKHRPKMSDIVEKLKIVQEKTYQWENPSSHSPTSLSLSGEISRSSKDSPRGLTLGSLPTVRSGKASKYSPSVRNSGDDSRQIPNLSLEGSSHGSSHLTKRVSTPGTEPKPVESTAEKPVLVATAVEEPNPLIVSAGKPELVAPVLEEPKPVEPKSVDSTEKPELVATVVEEPKSMDTIAEKPKPTDFTVEKAEPLNLSAEKPELLGTAESPEPVDISAEILNPVDTPAEKPDLVKTFVEEPKILESVVAEPKLVETVVEEPKLVDTPKPMDTVAEELKLGNTVVEEPKTVDLSKENSPSEVVKRRSWGSDRLSRMSRESGRFTWIPKLSFSTSSNRSTS</sequence>
<evidence type="ECO:0000256" key="6">
    <source>
        <dbReference type="PROSITE-ProRule" id="PRU10141"/>
    </source>
</evidence>
<evidence type="ECO:0000256" key="7">
    <source>
        <dbReference type="SAM" id="MobiDB-lite"/>
    </source>
</evidence>
<feature type="binding site" evidence="6">
    <location>
        <position position="169"/>
    </location>
    <ligand>
        <name>ATP</name>
        <dbReference type="ChEBI" id="CHEBI:30616"/>
    </ligand>
</feature>
<evidence type="ECO:0000313" key="9">
    <source>
        <dbReference type="EMBL" id="KAG0569690.1"/>
    </source>
</evidence>
<evidence type="ECO:0000256" key="3">
    <source>
        <dbReference type="ARBA" id="ARBA00022741"/>
    </source>
</evidence>
<feature type="compositionally biased region" description="Basic and acidic residues" evidence="7">
    <location>
        <begin position="576"/>
        <end position="596"/>
    </location>
</feature>
<dbReference type="AlphaFoldDB" id="A0A8T0HEH3"/>
<feature type="compositionally biased region" description="Basic and acidic residues" evidence="7">
    <location>
        <begin position="14"/>
        <end position="23"/>
    </location>
</feature>
<keyword evidence="5" id="KW-0675">Receptor</keyword>
<feature type="region of interest" description="Disordered" evidence="7">
    <location>
        <begin position="692"/>
        <end position="713"/>
    </location>
</feature>
<dbReference type="PROSITE" id="PS00107">
    <property type="entry name" value="PROTEIN_KINASE_ATP"/>
    <property type="match status" value="1"/>
</dbReference>
<dbReference type="PROSITE" id="PS50011">
    <property type="entry name" value="PROTEIN_KINASE_DOM"/>
    <property type="match status" value="1"/>
</dbReference>
<keyword evidence="10" id="KW-1185">Reference proteome</keyword>
<feature type="compositionally biased region" description="Basic and acidic residues" evidence="7">
    <location>
        <begin position="704"/>
        <end position="713"/>
    </location>
</feature>
<evidence type="ECO:0000256" key="2">
    <source>
        <dbReference type="ARBA" id="ARBA00022679"/>
    </source>
</evidence>
<gene>
    <name evidence="9" type="ORF">KC19_6G108200</name>
</gene>
<dbReference type="GO" id="GO:0004674">
    <property type="term" value="F:protein serine/threonine kinase activity"/>
    <property type="evidence" value="ECO:0007669"/>
    <property type="project" value="UniProtKB-EC"/>
</dbReference>
<comment type="caution">
    <text evidence="9">The sequence shown here is derived from an EMBL/GenBank/DDBJ whole genome shotgun (WGS) entry which is preliminary data.</text>
</comment>
<evidence type="ECO:0000256" key="4">
    <source>
        <dbReference type="ARBA" id="ARBA00022840"/>
    </source>
</evidence>
<dbReference type="InterPro" id="IPR017441">
    <property type="entry name" value="Protein_kinase_ATP_BS"/>
</dbReference>
<dbReference type="InterPro" id="IPR011009">
    <property type="entry name" value="Kinase-like_dom_sf"/>
</dbReference>
<feature type="compositionally biased region" description="Low complexity" evidence="7">
    <location>
        <begin position="430"/>
        <end position="445"/>
    </location>
</feature>
<evidence type="ECO:0000313" key="10">
    <source>
        <dbReference type="Proteomes" id="UP000822688"/>
    </source>
</evidence>
<protein>
    <recommendedName>
        <fullName evidence="1">non-specific serine/threonine protein kinase</fullName>
        <ecNumber evidence="1">2.7.11.1</ecNumber>
    </recommendedName>
</protein>
<feature type="compositionally biased region" description="Low complexity" evidence="7">
    <location>
        <begin position="488"/>
        <end position="499"/>
    </location>
</feature>
<dbReference type="InterPro" id="IPR001245">
    <property type="entry name" value="Ser-Thr/Tyr_kinase_cat_dom"/>
</dbReference>
<keyword evidence="3 6" id="KW-0547">Nucleotide-binding</keyword>
<dbReference type="Gene3D" id="3.30.200.20">
    <property type="entry name" value="Phosphorylase Kinase, domain 1"/>
    <property type="match status" value="1"/>
</dbReference>
<dbReference type="Pfam" id="PF07714">
    <property type="entry name" value="PK_Tyr_Ser-Thr"/>
    <property type="match status" value="1"/>
</dbReference>
<feature type="region of interest" description="Disordered" evidence="7">
    <location>
        <begin position="14"/>
        <end position="65"/>
    </location>
</feature>
<name>A0A8T0HEH3_CERPU</name>
<dbReference type="Gene3D" id="1.10.510.10">
    <property type="entry name" value="Transferase(Phosphotransferase) domain 1"/>
    <property type="match status" value="1"/>
</dbReference>
<keyword evidence="4 6" id="KW-0067">ATP-binding</keyword>
<dbReference type="EC" id="2.7.11.1" evidence="1"/>
<accession>A0A8T0HEH3</accession>
<evidence type="ECO:0000259" key="8">
    <source>
        <dbReference type="PROSITE" id="PS50011"/>
    </source>
</evidence>
<dbReference type="InterPro" id="IPR050823">
    <property type="entry name" value="Plant_Ser_Thr_Prot_Kinase"/>
</dbReference>
<dbReference type="GO" id="GO:0005524">
    <property type="term" value="F:ATP binding"/>
    <property type="evidence" value="ECO:0007669"/>
    <property type="project" value="UniProtKB-UniRule"/>
</dbReference>
<dbReference type="Proteomes" id="UP000822688">
    <property type="component" value="Chromosome 6"/>
</dbReference>
<keyword evidence="2" id="KW-0808">Transferase</keyword>
<dbReference type="FunFam" id="1.10.510.10:FF:000146">
    <property type="entry name" value="LRR receptor-like serine/threonine-protein kinase IOS1"/>
    <property type="match status" value="1"/>
</dbReference>
<feature type="domain" description="Protein kinase" evidence="8">
    <location>
        <begin position="132"/>
        <end position="420"/>
    </location>
</feature>
<dbReference type="EMBL" id="CM026427">
    <property type="protein sequence ID" value="KAG0569690.1"/>
    <property type="molecule type" value="Genomic_DNA"/>
</dbReference>
<feature type="region of interest" description="Disordered" evidence="7">
    <location>
        <begin position="576"/>
        <end position="616"/>
    </location>
</feature>
<proteinExistence type="predicted"/>
<feature type="compositionally biased region" description="Low complexity" evidence="7">
    <location>
        <begin position="40"/>
        <end position="53"/>
    </location>
</feature>
<evidence type="ECO:0000256" key="1">
    <source>
        <dbReference type="ARBA" id="ARBA00012513"/>
    </source>
</evidence>
<dbReference type="SUPFAM" id="SSF56112">
    <property type="entry name" value="Protein kinase-like (PK-like)"/>
    <property type="match status" value="1"/>
</dbReference>
<evidence type="ECO:0000256" key="5">
    <source>
        <dbReference type="ARBA" id="ARBA00023170"/>
    </source>
</evidence>
<dbReference type="FunFam" id="3.30.200.20:FF:000228">
    <property type="entry name" value="Serine/threonine-protein kinase BIK1"/>
    <property type="match status" value="1"/>
</dbReference>
<feature type="region of interest" description="Disordered" evidence="7">
    <location>
        <begin position="427"/>
        <end position="519"/>
    </location>
</feature>
<dbReference type="InterPro" id="IPR000719">
    <property type="entry name" value="Prot_kinase_dom"/>
</dbReference>
<dbReference type="PANTHER" id="PTHR45621">
    <property type="entry name" value="OS01G0588500 PROTEIN-RELATED"/>
    <property type="match status" value="1"/>
</dbReference>
<organism evidence="9 10">
    <name type="scientific">Ceratodon purpureus</name>
    <name type="common">Fire moss</name>
    <name type="synonym">Dicranum purpureum</name>
    <dbReference type="NCBI Taxonomy" id="3225"/>
    <lineage>
        <taxon>Eukaryota</taxon>
        <taxon>Viridiplantae</taxon>
        <taxon>Streptophyta</taxon>
        <taxon>Embryophyta</taxon>
        <taxon>Bryophyta</taxon>
        <taxon>Bryophytina</taxon>
        <taxon>Bryopsida</taxon>
        <taxon>Dicranidae</taxon>
        <taxon>Pseudoditrichales</taxon>
        <taxon>Ditrichaceae</taxon>
        <taxon>Ceratodon</taxon>
    </lineage>
</organism>